<comment type="subcellular location">
    <subcellularLocation>
        <location evidence="1">Nucleus</location>
    </subcellularLocation>
</comment>
<dbReference type="STRING" id="76193.A0A194QLX9"/>
<keyword evidence="4" id="KW-0862">Zinc</keyword>
<dbReference type="GO" id="GO:0006325">
    <property type="term" value="P:chromatin organization"/>
    <property type="evidence" value="ECO:0007669"/>
    <property type="project" value="TreeGrafter"/>
</dbReference>
<keyword evidence="5" id="KW-0539">Nucleus</keyword>
<evidence type="ECO:0000256" key="4">
    <source>
        <dbReference type="ARBA" id="ARBA00022833"/>
    </source>
</evidence>
<reference evidence="6 7" key="1">
    <citation type="journal article" date="2015" name="Nat. Commun.">
        <title>Outbred genome sequencing and CRISPR/Cas9 gene editing in butterflies.</title>
        <authorList>
            <person name="Li X."/>
            <person name="Fan D."/>
            <person name="Zhang W."/>
            <person name="Liu G."/>
            <person name="Zhang L."/>
            <person name="Zhao L."/>
            <person name="Fang X."/>
            <person name="Chen L."/>
            <person name="Dong Y."/>
            <person name="Chen Y."/>
            <person name="Ding Y."/>
            <person name="Zhao R."/>
            <person name="Feng M."/>
            <person name="Zhu Y."/>
            <person name="Feng Y."/>
            <person name="Jiang X."/>
            <person name="Zhu D."/>
            <person name="Xiang H."/>
            <person name="Feng X."/>
            <person name="Li S."/>
            <person name="Wang J."/>
            <person name="Zhang G."/>
            <person name="Kronforst M.R."/>
            <person name="Wang W."/>
        </authorList>
    </citation>
    <scope>NUCLEOTIDE SEQUENCE [LARGE SCALE GENOMIC DNA]</scope>
    <source>
        <strain evidence="6">Ya'a_city_454_Pm</strain>
        <tissue evidence="6">Whole body</tissue>
    </source>
</reference>
<evidence type="ECO:0000256" key="2">
    <source>
        <dbReference type="ARBA" id="ARBA00022723"/>
    </source>
</evidence>
<dbReference type="PANTHER" id="PTHR13340">
    <property type="entry name" value="GATA ZINC FINGER DOMAIN-CONTAINING"/>
    <property type="match status" value="1"/>
</dbReference>
<accession>A0A194QLX9</accession>
<keyword evidence="3" id="KW-0863">Zinc-finger</keyword>
<dbReference type="PANTHER" id="PTHR13340:SF2">
    <property type="entry name" value="GATA ZINC FINGER DOMAIN-CONTAINING PROTEIN 1"/>
    <property type="match status" value="1"/>
</dbReference>
<dbReference type="AlphaFoldDB" id="A0A194QLX9"/>
<organism evidence="6 7">
    <name type="scientific">Papilio machaon</name>
    <name type="common">Old World swallowtail butterfly</name>
    <dbReference type="NCBI Taxonomy" id="76193"/>
    <lineage>
        <taxon>Eukaryota</taxon>
        <taxon>Metazoa</taxon>
        <taxon>Ecdysozoa</taxon>
        <taxon>Arthropoda</taxon>
        <taxon>Hexapoda</taxon>
        <taxon>Insecta</taxon>
        <taxon>Pterygota</taxon>
        <taxon>Neoptera</taxon>
        <taxon>Endopterygota</taxon>
        <taxon>Lepidoptera</taxon>
        <taxon>Glossata</taxon>
        <taxon>Ditrysia</taxon>
        <taxon>Papilionoidea</taxon>
        <taxon>Papilionidae</taxon>
        <taxon>Papilioninae</taxon>
        <taxon>Papilio</taxon>
    </lineage>
</organism>
<keyword evidence="2" id="KW-0479">Metal-binding</keyword>
<name>A0A194QLX9_PAPMA</name>
<gene>
    <name evidence="6" type="ORF">RR48_14108</name>
</gene>
<evidence type="ECO:0000256" key="3">
    <source>
        <dbReference type="ARBA" id="ARBA00022771"/>
    </source>
</evidence>
<dbReference type="Proteomes" id="UP000053240">
    <property type="component" value="Unassembled WGS sequence"/>
</dbReference>
<dbReference type="InterPro" id="IPR039050">
    <property type="entry name" value="GATAD1"/>
</dbReference>
<evidence type="ECO:0000256" key="5">
    <source>
        <dbReference type="ARBA" id="ARBA00023242"/>
    </source>
</evidence>
<dbReference type="InParanoid" id="A0A194QLX9"/>
<evidence type="ECO:0000313" key="7">
    <source>
        <dbReference type="Proteomes" id="UP000053240"/>
    </source>
</evidence>
<evidence type="ECO:0000313" key="6">
    <source>
        <dbReference type="EMBL" id="KPJ06369.1"/>
    </source>
</evidence>
<dbReference type="GO" id="GO:0008270">
    <property type="term" value="F:zinc ion binding"/>
    <property type="evidence" value="ECO:0007669"/>
    <property type="project" value="UniProtKB-KW"/>
</dbReference>
<proteinExistence type="predicted"/>
<sequence>MPEPTCVSCNNANGVLWRIGANGQICKDCSHLPIFFEHLHAPAAGEYSEAVFYRNVHMRRGAIVSMEDGRGQIHFAQIRGFLTRYQDEVSAFVTWLVPTSISPPPEQGFLPSTYVFGSEDDTPCKLEFMKFIMQLPSDYYKNNEFVMPVPDDDEGELLYEEFVCALRNAGEGLY</sequence>
<dbReference type="GO" id="GO:0005634">
    <property type="term" value="C:nucleus"/>
    <property type="evidence" value="ECO:0007669"/>
    <property type="project" value="UniProtKB-SubCell"/>
</dbReference>
<evidence type="ECO:0000256" key="1">
    <source>
        <dbReference type="ARBA" id="ARBA00004123"/>
    </source>
</evidence>
<dbReference type="EMBL" id="KQ461196">
    <property type="protein sequence ID" value="KPJ06369.1"/>
    <property type="molecule type" value="Genomic_DNA"/>
</dbReference>
<protein>
    <submittedName>
        <fullName evidence="6">GATA zinc finger domain-containing protein 1</fullName>
    </submittedName>
</protein>
<keyword evidence="7" id="KW-1185">Reference proteome</keyword>